<keyword evidence="2" id="KW-1185">Reference proteome</keyword>
<evidence type="ECO:0000313" key="1">
    <source>
        <dbReference type="EMBL" id="PUZ58178.1"/>
    </source>
</evidence>
<dbReference type="Gramene" id="PUZ58178">
    <property type="protein sequence ID" value="PUZ58178"/>
    <property type="gene ID" value="GQ55_5G489300"/>
</dbReference>
<protein>
    <submittedName>
        <fullName evidence="1">Uncharacterized protein</fullName>
    </submittedName>
</protein>
<gene>
    <name evidence="1" type="ORF">GQ55_5G489300</name>
</gene>
<organism evidence="1 2">
    <name type="scientific">Panicum hallii var. hallii</name>
    <dbReference type="NCBI Taxonomy" id="1504633"/>
    <lineage>
        <taxon>Eukaryota</taxon>
        <taxon>Viridiplantae</taxon>
        <taxon>Streptophyta</taxon>
        <taxon>Embryophyta</taxon>
        <taxon>Tracheophyta</taxon>
        <taxon>Spermatophyta</taxon>
        <taxon>Magnoliopsida</taxon>
        <taxon>Liliopsida</taxon>
        <taxon>Poales</taxon>
        <taxon>Poaceae</taxon>
        <taxon>PACMAD clade</taxon>
        <taxon>Panicoideae</taxon>
        <taxon>Panicodae</taxon>
        <taxon>Paniceae</taxon>
        <taxon>Panicinae</taxon>
        <taxon>Panicum</taxon>
        <taxon>Panicum sect. Panicum</taxon>
    </lineage>
</organism>
<dbReference type="EMBL" id="CM009753">
    <property type="protein sequence ID" value="PUZ58178.1"/>
    <property type="molecule type" value="Genomic_DNA"/>
</dbReference>
<name>A0A2T7DRG4_9POAL</name>
<proteinExistence type="predicted"/>
<dbReference type="AlphaFoldDB" id="A0A2T7DRG4"/>
<reference evidence="1 2" key="1">
    <citation type="submission" date="2018-04" db="EMBL/GenBank/DDBJ databases">
        <title>WGS assembly of Panicum hallii var. hallii HAL2.</title>
        <authorList>
            <person name="Lovell J."/>
            <person name="Jenkins J."/>
            <person name="Lowry D."/>
            <person name="Mamidi S."/>
            <person name="Sreedasyam A."/>
            <person name="Weng X."/>
            <person name="Barry K."/>
            <person name="Bonette J."/>
            <person name="Campitelli B."/>
            <person name="Daum C."/>
            <person name="Gordon S."/>
            <person name="Gould B."/>
            <person name="Lipzen A."/>
            <person name="MacQueen A."/>
            <person name="Palacio-Mejia J."/>
            <person name="Plott C."/>
            <person name="Shakirov E."/>
            <person name="Shu S."/>
            <person name="Yoshinaga Y."/>
            <person name="Zane M."/>
            <person name="Rokhsar D."/>
            <person name="Grimwood J."/>
            <person name="Schmutz J."/>
            <person name="Juenger T."/>
        </authorList>
    </citation>
    <scope>NUCLEOTIDE SEQUENCE [LARGE SCALE GENOMIC DNA]</scope>
    <source>
        <strain evidence="2">cv. HAL2</strain>
    </source>
</reference>
<accession>A0A2T7DRG4</accession>
<evidence type="ECO:0000313" key="2">
    <source>
        <dbReference type="Proteomes" id="UP000244336"/>
    </source>
</evidence>
<sequence length="63" mass="7150">MCSTTPLYRITSARIFKLLDKASHKTICVPNNMVKKSKLDSSLSHWRCWASITQILALNKRGS</sequence>
<dbReference type="Proteomes" id="UP000244336">
    <property type="component" value="Chromosome 5"/>
</dbReference>